<dbReference type="AlphaFoldDB" id="A0A1R1F5E7"/>
<dbReference type="Gene3D" id="3.20.20.370">
    <property type="entry name" value="Glycoside hydrolase/deacetylase"/>
    <property type="match status" value="1"/>
</dbReference>
<keyword evidence="2" id="KW-1185">Reference proteome</keyword>
<evidence type="ECO:0000313" key="1">
    <source>
        <dbReference type="EMBL" id="OMF59166.1"/>
    </source>
</evidence>
<gene>
    <name evidence="1" type="ORF">BK138_08960</name>
</gene>
<proteinExistence type="predicted"/>
<name>A0A1R1F5E7_9BACL</name>
<evidence type="ECO:0008006" key="3">
    <source>
        <dbReference type="Google" id="ProtNLM"/>
    </source>
</evidence>
<reference evidence="1 2" key="1">
    <citation type="submission" date="2016-11" db="EMBL/GenBank/DDBJ databases">
        <title>Paenibacillus species isolates.</title>
        <authorList>
            <person name="Beno S.M."/>
        </authorList>
    </citation>
    <scope>NUCLEOTIDE SEQUENCE [LARGE SCALE GENOMIC DNA]</scope>
    <source>
        <strain evidence="1 2">FSL R5-0378</strain>
    </source>
</reference>
<organism evidence="1 2">
    <name type="scientific">Paenibacillus rhizosphaerae</name>
    <dbReference type="NCBI Taxonomy" id="297318"/>
    <lineage>
        <taxon>Bacteria</taxon>
        <taxon>Bacillati</taxon>
        <taxon>Bacillota</taxon>
        <taxon>Bacilli</taxon>
        <taxon>Bacillales</taxon>
        <taxon>Paenibacillaceae</taxon>
        <taxon>Paenibacillus</taxon>
    </lineage>
</organism>
<dbReference type="InterPro" id="IPR011330">
    <property type="entry name" value="Glyco_hydro/deAcase_b/a-brl"/>
</dbReference>
<sequence>MMHLEKCKWFNGADSPVFFMIDDLANTWVDVNHNGIPDLEEDWGYCKNGENSSFRYLNEQILRHFPQVKVTFFVPVGVRAGMSDHPVCRQTSRPINADEESRAFFRGIHRHPGYELAYHGTTHGRTGPNPEDFIQEWELFESAEEALERTLEGISVYADAVGERPKGGKYCGYAGNDRSDESIDRAGFIWWCRYWNRGAGDPAMKRISGGDPDPLTNYDIKRFGEGGVIDIPSTVDGGLLNGIYRPEASLKGMAKRFLKTPLRRWKLRELDYLLENRLVIGIQEHISPARDDGKRQSPNIFDDCGSLQAIFRYLEGKNVWYCTGSELADYVNLRDHVQVVTYPGEERMFTLEHESRYGNGGILSLKLDSSNPASILLPDGTAVRVTAGIANLPVMKGEYFIREGEIR</sequence>
<comment type="caution">
    <text evidence="1">The sequence shown here is derived from an EMBL/GenBank/DDBJ whole genome shotgun (WGS) entry which is preliminary data.</text>
</comment>
<dbReference type="GO" id="GO:0005975">
    <property type="term" value="P:carbohydrate metabolic process"/>
    <property type="evidence" value="ECO:0007669"/>
    <property type="project" value="InterPro"/>
</dbReference>
<dbReference type="Proteomes" id="UP000187172">
    <property type="component" value="Unassembled WGS sequence"/>
</dbReference>
<protein>
    <recommendedName>
        <fullName evidence="3">DUF2334 domain-containing protein</fullName>
    </recommendedName>
</protein>
<evidence type="ECO:0000313" key="2">
    <source>
        <dbReference type="Proteomes" id="UP000187172"/>
    </source>
</evidence>
<dbReference type="SUPFAM" id="SSF88713">
    <property type="entry name" value="Glycoside hydrolase/deacetylase"/>
    <property type="match status" value="1"/>
</dbReference>
<accession>A0A1R1F5E7</accession>
<dbReference type="EMBL" id="MRTP01000001">
    <property type="protein sequence ID" value="OMF59166.1"/>
    <property type="molecule type" value="Genomic_DNA"/>
</dbReference>
<dbReference type="STRING" id="297318.BK138_08960"/>